<dbReference type="PROSITE" id="PS01081">
    <property type="entry name" value="HTH_TETR_1"/>
    <property type="match status" value="1"/>
</dbReference>
<dbReference type="PRINTS" id="PR00455">
    <property type="entry name" value="HTHTETR"/>
</dbReference>
<dbReference type="EMBL" id="LAZR01000187">
    <property type="protein sequence ID" value="KKN83324.1"/>
    <property type="molecule type" value="Genomic_DNA"/>
</dbReference>
<evidence type="ECO:0000259" key="4">
    <source>
        <dbReference type="PROSITE" id="PS50977"/>
    </source>
</evidence>
<dbReference type="AlphaFoldDB" id="A0A0F9TVH4"/>
<dbReference type="Pfam" id="PF13972">
    <property type="entry name" value="TetR"/>
    <property type="match status" value="1"/>
</dbReference>
<gene>
    <name evidence="5" type="ORF">LCGC14_0300730</name>
</gene>
<dbReference type="InterPro" id="IPR050109">
    <property type="entry name" value="HTH-type_TetR-like_transc_reg"/>
</dbReference>
<accession>A0A0F9TVH4</accession>
<dbReference type="SUPFAM" id="SSF46689">
    <property type="entry name" value="Homeodomain-like"/>
    <property type="match status" value="1"/>
</dbReference>
<keyword evidence="1" id="KW-0805">Transcription regulation</keyword>
<reference evidence="5" key="1">
    <citation type="journal article" date="2015" name="Nature">
        <title>Complex archaea that bridge the gap between prokaryotes and eukaryotes.</title>
        <authorList>
            <person name="Spang A."/>
            <person name="Saw J.H."/>
            <person name="Jorgensen S.L."/>
            <person name="Zaremba-Niedzwiedzka K."/>
            <person name="Martijn J."/>
            <person name="Lind A.E."/>
            <person name="van Eijk R."/>
            <person name="Schleper C."/>
            <person name="Guy L."/>
            <person name="Ettema T.J."/>
        </authorList>
    </citation>
    <scope>NUCLEOTIDE SEQUENCE</scope>
</reference>
<dbReference type="InterPro" id="IPR025722">
    <property type="entry name" value="TetR"/>
</dbReference>
<dbReference type="GO" id="GO:0003700">
    <property type="term" value="F:DNA-binding transcription factor activity"/>
    <property type="evidence" value="ECO:0007669"/>
    <property type="project" value="TreeGrafter"/>
</dbReference>
<comment type="caution">
    <text evidence="5">The sequence shown here is derived from an EMBL/GenBank/DDBJ whole genome shotgun (WGS) entry which is preliminary data.</text>
</comment>
<feature type="domain" description="HTH tetR-type" evidence="4">
    <location>
        <begin position="4"/>
        <end position="64"/>
    </location>
</feature>
<proteinExistence type="predicted"/>
<keyword evidence="3" id="KW-0804">Transcription</keyword>
<name>A0A0F9TVH4_9ZZZZ</name>
<dbReference type="InterPro" id="IPR023772">
    <property type="entry name" value="DNA-bd_HTH_TetR-type_CS"/>
</dbReference>
<dbReference type="PROSITE" id="PS50977">
    <property type="entry name" value="HTH_TETR_2"/>
    <property type="match status" value="1"/>
</dbReference>
<dbReference type="GO" id="GO:0000976">
    <property type="term" value="F:transcription cis-regulatory region binding"/>
    <property type="evidence" value="ECO:0007669"/>
    <property type="project" value="TreeGrafter"/>
</dbReference>
<sequence>MKRQSTRERILVTCRKLFNAKGVIAVTTAAIAEAVGINEGNLYYYFKKKSDVITALFEQFSEEQLAIAARDQDLQAWFQLMWEWRFFYRDSVTIFTMEPALRARLHALSDQVQDHGRAKLREMVSNGRLNATESQLEVLLENSWIISTYWIEYLHSRHGINRVTKKHLAWGYRQMSALFEPYLVRSRDTRALATAQSVGE</sequence>
<organism evidence="5">
    <name type="scientific">marine sediment metagenome</name>
    <dbReference type="NCBI Taxonomy" id="412755"/>
    <lineage>
        <taxon>unclassified sequences</taxon>
        <taxon>metagenomes</taxon>
        <taxon>ecological metagenomes</taxon>
    </lineage>
</organism>
<dbReference type="InterPro" id="IPR001647">
    <property type="entry name" value="HTH_TetR"/>
</dbReference>
<evidence type="ECO:0000256" key="2">
    <source>
        <dbReference type="ARBA" id="ARBA00023125"/>
    </source>
</evidence>
<protein>
    <recommendedName>
        <fullName evidence="4">HTH tetR-type domain-containing protein</fullName>
    </recommendedName>
</protein>
<dbReference type="InterPro" id="IPR009057">
    <property type="entry name" value="Homeodomain-like_sf"/>
</dbReference>
<dbReference type="PANTHER" id="PTHR30055:SF234">
    <property type="entry name" value="HTH-TYPE TRANSCRIPTIONAL REGULATOR BETI"/>
    <property type="match status" value="1"/>
</dbReference>
<evidence type="ECO:0000256" key="1">
    <source>
        <dbReference type="ARBA" id="ARBA00023015"/>
    </source>
</evidence>
<dbReference type="PANTHER" id="PTHR30055">
    <property type="entry name" value="HTH-TYPE TRANSCRIPTIONAL REGULATOR RUTR"/>
    <property type="match status" value="1"/>
</dbReference>
<dbReference type="Gene3D" id="1.10.357.10">
    <property type="entry name" value="Tetracycline Repressor, domain 2"/>
    <property type="match status" value="1"/>
</dbReference>
<evidence type="ECO:0000256" key="3">
    <source>
        <dbReference type="ARBA" id="ARBA00023163"/>
    </source>
</evidence>
<evidence type="ECO:0000313" key="5">
    <source>
        <dbReference type="EMBL" id="KKN83324.1"/>
    </source>
</evidence>
<keyword evidence="2" id="KW-0238">DNA-binding</keyword>